<keyword evidence="2" id="KW-0175">Coiled coil</keyword>
<dbReference type="InterPro" id="IPR035969">
    <property type="entry name" value="Rab-GAP_TBC_sf"/>
</dbReference>
<dbReference type="PROSITE" id="PS50086">
    <property type="entry name" value="TBC_RABGAP"/>
    <property type="match status" value="1"/>
</dbReference>
<dbReference type="InterPro" id="IPR000195">
    <property type="entry name" value="Rab-GAP-TBC_dom"/>
</dbReference>
<evidence type="ECO:0000256" key="3">
    <source>
        <dbReference type="SAM" id="MobiDB-lite"/>
    </source>
</evidence>
<dbReference type="Gene3D" id="1.10.472.80">
    <property type="entry name" value="Ypt/Rab-GAP domain of gyp1p, domain 3"/>
    <property type="match status" value="1"/>
</dbReference>
<dbReference type="SUPFAM" id="SSF50729">
    <property type="entry name" value="PH domain-like"/>
    <property type="match status" value="1"/>
</dbReference>
<dbReference type="GO" id="GO:0031267">
    <property type="term" value="F:small GTPase binding"/>
    <property type="evidence" value="ECO:0007669"/>
    <property type="project" value="TreeGrafter"/>
</dbReference>
<feature type="region of interest" description="Disordered" evidence="3">
    <location>
        <begin position="460"/>
        <end position="494"/>
    </location>
</feature>
<dbReference type="Pfam" id="PF00640">
    <property type="entry name" value="PID"/>
    <property type="match status" value="1"/>
</dbReference>
<reference evidence="6" key="1">
    <citation type="journal article" date="2017" name="Ticks Tick Borne Dis.">
        <title>An insight into the sialome of Hyalomma excavatum.</title>
        <authorList>
            <person name="Ribeiro J.M."/>
            <person name="Slovak M."/>
            <person name="Francischetti I.M."/>
        </authorList>
    </citation>
    <scope>NUCLEOTIDE SEQUENCE</scope>
    <source>
        <strain evidence="6">Samish</strain>
        <tissue evidence="6">Salivary glands</tissue>
    </source>
</reference>
<dbReference type="InterPro" id="IPR006020">
    <property type="entry name" value="PTB/PI_dom"/>
</dbReference>
<keyword evidence="1" id="KW-0343">GTPase activation</keyword>
<dbReference type="PANTHER" id="PTHR47219">
    <property type="entry name" value="RAB GTPASE-ACTIVATING PROTEIN 1-LIKE"/>
    <property type="match status" value="1"/>
</dbReference>
<dbReference type="Gene3D" id="1.10.8.270">
    <property type="entry name" value="putative rabgap domain of human tbc1 domain family member 14 like domains"/>
    <property type="match status" value="1"/>
</dbReference>
<dbReference type="InterPro" id="IPR022164">
    <property type="entry name" value="Kinesin-like"/>
</dbReference>
<evidence type="ECO:0000259" key="5">
    <source>
        <dbReference type="PROSITE" id="PS50086"/>
    </source>
</evidence>
<dbReference type="Pfam" id="PF12473">
    <property type="entry name" value="DUF3694"/>
    <property type="match status" value="1"/>
</dbReference>
<evidence type="ECO:0000256" key="2">
    <source>
        <dbReference type="SAM" id="Coils"/>
    </source>
</evidence>
<feature type="compositionally biased region" description="Polar residues" evidence="3">
    <location>
        <begin position="28"/>
        <end position="39"/>
    </location>
</feature>
<feature type="domain" description="PID" evidence="4">
    <location>
        <begin position="105"/>
        <end position="236"/>
    </location>
</feature>
<organism evidence="6">
    <name type="scientific">Hyalomma excavatum</name>
    <dbReference type="NCBI Taxonomy" id="257692"/>
    <lineage>
        <taxon>Eukaryota</taxon>
        <taxon>Metazoa</taxon>
        <taxon>Ecdysozoa</taxon>
        <taxon>Arthropoda</taxon>
        <taxon>Chelicerata</taxon>
        <taxon>Arachnida</taxon>
        <taxon>Acari</taxon>
        <taxon>Parasitiformes</taxon>
        <taxon>Ixodida</taxon>
        <taxon>Ixodoidea</taxon>
        <taxon>Ixodidae</taxon>
        <taxon>Hyalomminae</taxon>
        <taxon>Hyalomma</taxon>
    </lineage>
</organism>
<dbReference type="GO" id="GO:0005096">
    <property type="term" value="F:GTPase activator activity"/>
    <property type="evidence" value="ECO:0007669"/>
    <property type="project" value="UniProtKB-KW"/>
</dbReference>
<evidence type="ECO:0000313" key="6">
    <source>
        <dbReference type="EMBL" id="JAP65188.1"/>
    </source>
</evidence>
<dbReference type="SMART" id="SM00462">
    <property type="entry name" value="PTB"/>
    <property type="match status" value="1"/>
</dbReference>
<sequence>MEEEASSDSLATSEEYELVCPEAPQLSIAGNGSQDQLQSHLGELLAEGSSLHKDLAHNGDEKGRDGEMKSSESSPEEAMAGPKPRSSSLESGSDMTVGEQAFEDVAYLGCAAINAPRSELEIQRNMAILNDQSPEQHIQVALVVPPDSEGVVTVYENSTRSEVASFPVQRILFCARGAQGSAEQHCFAFTCSHGNSAEEAIFQCHVFRCTKGGPPAVHRVLQSFAAAFRRMPRHPPGSVGGSPPLSSISTCVPNNEQVHTFEATLDVREEDTRGNFSACARDKDCFKFRCNTEKMVQVTIQQTAATPELGIERCFGMLVCPGRHVKHSDMQLIGMVSMAKSTVGTEPTAHQITGRWNPQDPAFELLNTETSRDTRVYLTVAVDLVVTGVQEPVRFVFETKAKIYPQSEKFWYFGRKPFHEEFFLRLREVDPEEARQGHRWEVLGVSSGSQIRRKAALSLALDQHSPGQEPSPESAAGDIDSDVDEPLLSGTGEVSKDCSAGELEGWAQVLSRWRQAGLEAGPPKALGPLVRAAGIPEALRGEVWQLLAGAAQDPQAAQAYRLLLARDCPCEGVIQRDLHRTFPAHEFFRDAAGQDALYKICKAYAVQDPEVGYCQGLSFLAAALLLHMPEEQAFGVFCKVMSEYGLRDLFRNSFECLHLKLFQLERLMEDQLPQLYAHFVDLGVETHMFGSQWFLTLFTAKFPLHVVFFILDLFLLDGTDTLFQVAVALLTLSCRDLLALDFEGVLKHFRVAVPKKYRSEEAARLLLKTAVGIKVKKLKRYEREYQLHKEQERQMEDPVQVLQKEKQRLMESNMRLERENDELAHELVTSKIQLRKDLDAAEDKADLLGKELQTAAASLAELEEEKRRLDTEVGQLKEMCRRELQRAETESVRNTAILAEYKQICRQLSEQLEREQRRAKESLAALQASACPSCAALLERAIGEQGWPQPQQPSSDDCSRPQESAQLRQLELELAQTKLALVEAQCHNQDLTHQLSCASAELQASKSTWLHKTLSSIREVARKESSTSGLAKEPTVP</sequence>
<dbReference type="Pfam" id="PF00566">
    <property type="entry name" value="RabGAP-TBC"/>
    <property type="match status" value="1"/>
</dbReference>
<dbReference type="Gene3D" id="2.30.29.30">
    <property type="entry name" value="Pleckstrin-homology domain (PH domain)/Phosphotyrosine-binding domain (PTB)"/>
    <property type="match status" value="1"/>
</dbReference>
<dbReference type="AlphaFoldDB" id="A0A131XGD0"/>
<feature type="coiled-coil region" evidence="2">
    <location>
        <begin position="799"/>
        <end position="929"/>
    </location>
</feature>
<feature type="domain" description="Rab-GAP TBC" evidence="5">
    <location>
        <begin position="534"/>
        <end position="718"/>
    </location>
</feature>
<dbReference type="InterPro" id="IPR050302">
    <property type="entry name" value="Rab_GAP_TBC_domain"/>
</dbReference>
<dbReference type="InterPro" id="IPR011993">
    <property type="entry name" value="PH-like_dom_sf"/>
</dbReference>
<evidence type="ECO:0000259" key="4">
    <source>
        <dbReference type="PROSITE" id="PS01179"/>
    </source>
</evidence>
<name>A0A131XGD0_9ACAR</name>
<feature type="compositionally biased region" description="Polar residues" evidence="3">
    <location>
        <begin position="85"/>
        <end position="94"/>
    </location>
</feature>
<dbReference type="FunFam" id="1.10.472.80:FF:000027">
    <property type="entry name" value="GTPase activating protein (Evi5)"/>
    <property type="match status" value="1"/>
</dbReference>
<evidence type="ECO:0000256" key="1">
    <source>
        <dbReference type="ARBA" id="ARBA00022468"/>
    </source>
</evidence>
<dbReference type="EMBL" id="GEFH01003393">
    <property type="protein sequence ID" value="JAP65188.1"/>
    <property type="molecule type" value="mRNA"/>
</dbReference>
<dbReference type="CDD" id="cd01211">
    <property type="entry name" value="PTB_Rab6GAP"/>
    <property type="match status" value="1"/>
</dbReference>
<dbReference type="SUPFAM" id="SSF47923">
    <property type="entry name" value="Ypt/Rab-GAP domain of gyp1p"/>
    <property type="match status" value="2"/>
</dbReference>
<dbReference type="Gene3D" id="1.10.10.750">
    <property type="entry name" value="Ypt/Rab-GAP domain of gyp1p, domain 1"/>
    <property type="match status" value="1"/>
</dbReference>
<dbReference type="PROSITE" id="PS01179">
    <property type="entry name" value="PID"/>
    <property type="match status" value="1"/>
</dbReference>
<dbReference type="PANTHER" id="PTHR47219:SF9">
    <property type="entry name" value="GTPASE ACTIVATING PROTEIN AND CENTROSOME-ASSOCIATED, ISOFORM B"/>
    <property type="match status" value="1"/>
</dbReference>
<feature type="compositionally biased region" description="Basic and acidic residues" evidence="3">
    <location>
        <begin position="50"/>
        <end position="70"/>
    </location>
</feature>
<accession>A0A131XGD0</accession>
<proteinExistence type="evidence at transcript level"/>
<feature type="region of interest" description="Disordered" evidence="3">
    <location>
        <begin position="1"/>
        <end position="95"/>
    </location>
</feature>
<dbReference type="SMART" id="SM00164">
    <property type="entry name" value="TBC"/>
    <property type="match status" value="1"/>
</dbReference>
<dbReference type="FunFam" id="1.10.8.270:FF:000001">
    <property type="entry name" value="TBC1 domain family member 1"/>
    <property type="match status" value="1"/>
</dbReference>
<protein>
    <submittedName>
        <fullName evidence="6">Putative rab gtpase-activating protein 1-like isoform x3</fullName>
    </submittedName>
</protein>